<dbReference type="PANTHER" id="PTHR43233">
    <property type="entry name" value="FAMILY N-ACETYLTRANSFERASE, PUTATIVE (AFU_ORTHOLOGUE AFUA_6G03350)-RELATED"/>
    <property type="match status" value="1"/>
</dbReference>
<sequence length="139" mass="16134">METYISTNKEDLDVPKIHRYISEDSYWGKGRTLEDVQKTINNSFCFGLYSETNEQLGFARVVTDFVVFAYMMDVIIFKNHQGKGLGDKLISHIMECDALSKIKTFALKTKDAHSLYERFGFEKIENSKLWMTKDNVVLL</sequence>
<name>A0ABV2TVF1_9FLAO</name>
<proteinExistence type="predicted"/>
<dbReference type="InterPro" id="IPR053144">
    <property type="entry name" value="Acetyltransferase_Butenolide"/>
</dbReference>
<dbReference type="Gene3D" id="3.40.630.30">
    <property type="match status" value="1"/>
</dbReference>
<protein>
    <submittedName>
        <fullName evidence="2">GNAT family N-acetyltransferase</fullName>
    </submittedName>
</protein>
<feature type="domain" description="N-acetyltransferase" evidence="1">
    <location>
        <begin position="3"/>
        <end position="139"/>
    </location>
</feature>
<accession>A0ABV2TVF1</accession>
<dbReference type="SUPFAM" id="SSF55729">
    <property type="entry name" value="Acyl-CoA N-acyltransferases (Nat)"/>
    <property type="match status" value="1"/>
</dbReference>
<dbReference type="RefSeq" id="WP_354618053.1">
    <property type="nucleotide sequence ID" value="NZ_JBEWYP010000003.1"/>
</dbReference>
<evidence type="ECO:0000313" key="2">
    <source>
        <dbReference type="EMBL" id="MET7029229.1"/>
    </source>
</evidence>
<comment type="caution">
    <text evidence="2">The sequence shown here is derived from an EMBL/GenBank/DDBJ whole genome shotgun (WGS) entry which is preliminary data.</text>
</comment>
<dbReference type="PANTHER" id="PTHR43233:SF1">
    <property type="entry name" value="FAMILY N-ACETYLTRANSFERASE, PUTATIVE (AFU_ORTHOLOGUE AFUA_6G03350)-RELATED"/>
    <property type="match status" value="1"/>
</dbReference>
<evidence type="ECO:0000259" key="1">
    <source>
        <dbReference type="PROSITE" id="PS51186"/>
    </source>
</evidence>
<dbReference type="EMBL" id="JBEWYP010000003">
    <property type="protein sequence ID" value="MET7029229.1"/>
    <property type="molecule type" value="Genomic_DNA"/>
</dbReference>
<dbReference type="InterPro" id="IPR016181">
    <property type="entry name" value="Acyl_CoA_acyltransferase"/>
</dbReference>
<dbReference type="Proteomes" id="UP001549773">
    <property type="component" value="Unassembled WGS sequence"/>
</dbReference>
<reference evidence="2 3" key="1">
    <citation type="submission" date="2024-07" db="EMBL/GenBank/DDBJ databases">
        <title>The genome sequence of type strain Sediminicola luteus GDMCC 1.2596T.</title>
        <authorList>
            <person name="Liu Y."/>
        </authorList>
    </citation>
    <scope>NUCLEOTIDE SEQUENCE [LARGE SCALE GENOMIC DNA]</scope>
    <source>
        <strain evidence="2 3">GDMCC 1.2596</strain>
    </source>
</reference>
<organism evidence="2 3">
    <name type="scientific">Sediminicola luteus</name>
    <dbReference type="NCBI Taxonomy" id="319238"/>
    <lineage>
        <taxon>Bacteria</taxon>
        <taxon>Pseudomonadati</taxon>
        <taxon>Bacteroidota</taxon>
        <taxon>Flavobacteriia</taxon>
        <taxon>Flavobacteriales</taxon>
        <taxon>Flavobacteriaceae</taxon>
        <taxon>Sediminicola</taxon>
    </lineage>
</organism>
<evidence type="ECO:0000313" key="3">
    <source>
        <dbReference type="Proteomes" id="UP001549773"/>
    </source>
</evidence>
<dbReference type="Pfam" id="PF13508">
    <property type="entry name" value="Acetyltransf_7"/>
    <property type="match status" value="1"/>
</dbReference>
<dbReference type="CDD" id="cd04301">
    <property type="entry name" value="NAT_SF"/>
    <property type="match status" value="1"/>
</dbReference>
<dbReference type="PROSITE" id="PS51186">
    <property type="entry name" value="GNAT"/>
    <property type="match status" value="1"/>
</dbReference>
<gene>
    <name evidence="2" type="ORF">ABXZ32_07470</name>
</gene>
<keyword evidence="3" id="KW-1185">Reference proteome</keyword>
<dbReference type="InterPro" id="IPR000182">
    <property type="entry name" value="GNAT_dom"/>
</dbReference>